<dbReference type="Proteomes" id="UP000789759">
    <property type="component" value="Unassembled WGS sequence"/>
</dbReference>
<keyword evidence="2" id="KW-1185">Reference proteome</keyword>
<gene>
    <name evidence="1" type="ORF">CPELLU_LOCUS9330</name>
</gene>
<organism evidence="1 2">
    <name type="scientific">Cetraspora pellucida</name>
    <dbReference type="NCBI Taxonomy" id="1433469"/>
    <lineage>
        <taxon>Eukaryota</taxon>
        <taxon>Fungi</taxon>
        <taxon>Fungi incertae sedis</taxon>
        <taxon>Mucoromycota</taxon>
        <taxon>Glomeromycotina</taxon>
        <taxon>Glomeromycetes</taxon>
        <taxon>Diversisporales</taxon>
        <taxon>Gigasporaceae</taxon>
        <taxon>Cetraspora</taxon>
    </lineage>
</organism>
<reference evidence="1" key="1">
    <citation type="submission" date="2021-06" db="EMBL/GenBank/DDBJ databases">
        <authorList>
            <person name="Kallberg Y."/>
            <person name="Tangrot J."/>
            <person name="Rosling A."/>
        </authorList>
    </citation>
    <scope>NUCLEOTIDE SEQUENCE</scope>
    <source>
        <strain evidence="1">FL966</strain>
    </source>
</reference>
<sequence length="44" mass="5114">MNWFGSVHNLTIVPEETLGKSTIIKLKKYKTFEEQYNIGPMTLL</sequence>
<name>A0A9N9H3Q8_9GLOM</name>
<dbReference type="EMBL" id="CAJVQA010007066">
    <property type="protein sequence ID" value="CAG8650956.1"/>
    <property type="molecule type" value="Genomic_DNA"/>
</dbReference>
<evidence type="ECO:0000313" key="1">
    <source>
        <dbReference type="EMBL" id="CAG8650956.1"/>
    </source>
</evidence>
<accession>A0A9N9H3Q8</accession>
<protein>
    <submittedName>
        <fullName evidence="1">15792_t:CDS:1</fullName>
    </submittedName>
</protein>
<comment type="caution">
    <text evidence="1">The sequence shown here is derived from an EMBL/GenBank/DDBJ whole genome shotgun (WGS) entry which is preliminary data.</text>
</comment>
<evidence type="ECO:0000313" key="2">
    <source>
        <dbReference type="Proteomes" id="UP000789759"/>
    </source>
</evidence>
<dbReference type="AlphaFoldDB" id="A0A9N9H3Q8"/>
<proteinExistence type="predicted"/>